<keyword evidence="3" id="KW-1185">Reference proteome</keyword>
<dbReference type="EMBL" id="JAIRBM010000024">
    <property type="protein sequence ID" value="MBZ6078953.1"/>
    <property type="molecule type" value="Genomic_DNA"/>
</dbReference>
<name>A0ABS7VVR0_9HYPH</name>
<keyword evidence="1" id="KW-1133">Transmembrane helix</keyword>
<gene>
    <name evidence="2" type="ORF">K9B37_22090</name>
</gene>
<reference evidence="2 3" key="1">
    <citation type="submission" date="2021-09" db="EMBL/GenBank/DDBJ databases">
        <title>The complete genome sequence of a new microorganism.</title>
        <authorList>
            <person name="Zi Z."/>
        </authorList>
    </citation>
    <scope>NUCLEOTIDE SEQUENCE [LARGE SCALE GENOMIC DNA]</scope>
    <source>
        <strain evidence="2 3">WGZ8</strain>
    </source>
</reference>
<keyword evidence="1" id="KW-0472">Membrane</keyword>
<dbReference type="RefSeq" id="WP_224315704.1">
    <property type="nucleotide sequence ID" value="NZ_JAIRBM010000024.1"/>
</dbReference>
<evidence type="ECO:0000256" key="1">
    <source>
        <dbReference type="SAM" id="Phobius"/>
    </source>
</evidence>
<evidence type="ECO:0000313" key="3">
    <source>
        <dbReference type="Proteomes" id="UP000704176"/>
    </source>
</evidence>
<feature type="transmembrane region" description="Helical" evidence="1">
    <location>
        <begin position="107"/>
        <end position="126"/>
    </location>
</feature>
<evidence type="ECO:0000313" key="2">
    <source>
        <dbReference type="EMBL" id="MBZ6078953.1"/>
    </source>
</evidence>
<keyword evidence="1" id="KW-0812">Transmembrane</keyword>
<accession>A0ABS7VVR0</accession>
<proteinExistence type="predicted"/>
<dbReference type="Proteomes" id="UP000704176">
    <property type="component" value="Unassembled WGS sequence"/>
</dbReference>
<organism evidence="2 3">
    <name type="scientific">Microvirga puerhi</name>
    <dbReference type="NCBI Taxonomy" id="2876078"/>
    <lineage>
        <taxon>Bacteria</taxon>
        <taxon>Pseudomonadati</taxon>
        <taxon>Pseudomonadota</taxon>
        <taxon>Alphaproteobacteria</taxon>
        <taxon>Hyphomicrobiales</taxon>
        <taxon>Methylobacteriaceae</taxon>
        <taxon>Microvirga</taxon>
    </lineage>
</organism>
<protein>
    <submittedName>
        <fullName evidence="2">Uncharacterized protein</fullName>
    </submittedName>
</protein>
<sequence>MIPRPVKDAGSLALTGICTTIAAVLVAEILWIVASIATGRVDRLAPRDLAFPVVMTLYFAWPVTLGVLPAVSEISQSCNTWLLPVVGAAGIAARVVERDPSPLMLSWLPAIMTAVLIGAGAGWAAGRFQALWPCQRDEAGS</sequence>
<feature type="transmembrane region" description="Helical" evidence="1">
    <location>
        <begin position="49"/>
        <end position="71"/>
    </location>
</feature>
<comment type="caution">
    <text evidence="2">The sequence shown here is derived from an EMBL/GenBank/DDBJ whole genome shotgun (WGS) entry which is preliminary data.</text>
</comment>
<feature type="transmembrane region" description="Helical" evidence="1">
    <location>
        <begin position="12"/>
        <end position="37"/>
    </location>
</feature>